<sequence length="142" mass="15592">MTRLLPSLTVPLPHIIHGLSLLVLLAPVAVVSAAEVRDSRPVLEVRDSQRVHLSAVRLSQDNDQLTLRGRASRPIARRGFIPGAVQVSLHDPSGQTLATRTIRPMRPNRQARFSDFFVQLPKPDPMPTGTQVRVVAVPVPSH</sequence>
<accession>A0ABZ0S7A2</accession>
<name>A0ABZ0S7A2_9GAMM</name>
<proteinExistence type="predicted"/>
<organism evidence="1 2">
    <name type="scientific">Thiorhodovibrio winogradskyi</name>
    <dbReference type="NCBI Taxonomy" id="77007"/>
    <lineage>
        <taxon>Bacteria</taxon>
        <taxon>Pseudomonadati</taxon>
        <taxon>Pseudomonadota</taxon>
        <taxon>Gammaproteobacteria</taxon>
        <taxon>Chromatiales</taxon>
        <taxon>Chromatiaceae</taxon>
        <taxon>Thiorhodovibrio</taxon>
    </lineage>
</organism>
<evidence type="ECO:0000313" key="1">
    <source>
        <dbReference type="EMBL" id="WPL16384.1"/>
    </source>
</evidence>
<keyword evidence="2" id="KW-1185">Reference proteome</keyword>
<dbReference type="EMBL" id="CP121472">
    <property type="protein sequence ID" value="WPL16384.1"/>
    <property type="molecule type" value="Genomic_DNA"/>
</dbReference>
<protein>
    <submittedName>
        <fullName evidence="1">Uncharacterized protein</fullName>
    </submittedName>
</protein>
<reference evidence="1 2" key="1">
    <citation type="journal article" date="2023" name="Microorganisms">
        <title>Thiorhodovibrio frisius and Trv. litoralis spp. nov., Two Novel Members from a Clade of Fastidious Purple Sulfur Bacteria That Exhibit Unique Red-Shifted Light-Harvesting Capabilities.</title>
        <authorList>
            <person name="Methner A."/>
            <person name="Kuzyk S.B."/>
            <person name="Petersen J."/>
            <person name="Bauer S."/>
            <person name="Brinkmann H."/>
            <person name="Sichau K."/>
            <person name="Wanner G."/>
            <person name="Wolf J."/>
            <person name="Neumann-Schaal M."/>
            <person name="Henke P."/>
            <person name="Tank M."/>
            <person name="Sproer C."/>
            <person name="Bunk B."/>
            <person name="Overmann J."/>
        </authorList>
    </citation>
    <scope>NUCLEOTIDE SEQUENCE [LARGE SCALE GENOMIC DNA]</scope>
    <source>
        <strain evidence="1 2">DSM 6702</strain>
    </source>
</reference>
<gene>
    <name evidence="1" type="ORF">Thiowin_01338</name>
</gene>
<evidence type="ECO:0000313" key="2">
    <source>
        <dbReference type="Proteomes" id="UP001432180"/>
    </source>
</evidence>
<dbReference type="Proteomes" id="UP001432180">
    <property type="component" value="Chromosome"/>
</dbReference>
<dbReference type="RefSeq" id="WP_328986931.1">
    <property type="nucleotide sequence ID" value="NZ_CP121472.1"/>
</dbReference>